<reference evidence="2 3" key="1">
    <citation type="submission" date="2020-06" db="EMBL/GenBank/DDBJ databases">
        <authorList>
            <person name="Li R."/>
            <person name="Bekaert M."/>
        </authorList>
    </citation>
    <scope>NUCLEOTIDE SEQUENCE [LARGE SCALE GENOMIC DNA]</scope>
    <source>
        <strain evidence="3">wild</strain>
    </source>
</reference>
<evidence type="ECO:0000313" key="3">
    <source>
        <dbReference type="Proteomes" id="UP000507470"/>
    </source>
</evidence>
<protein>
    <submittedName>
        <fullName evidence="2">Uncharacterized protein</fullName>
    </submittedName>
</protein>
<organism evidence="2 3">
    <name type="scientific">Mytilus coruscus</name>
    <name type="common">Sea mussel</name>
    <dbReference type="NCBI Taxonomy" id="42192"/>
    <lineage>
        <taxon>Eukaryota</taxon>
        <taxon>Metazoa</taxon>
        <taxon>Spiralia</taxon>
        <taxon>Lophotrochozoa</taxon>
        <taxon>Mollusca</taxon>
        <taxon>Bivalvia</taxon>
        <taxon>Autobranchia</taxon>
        <taxon>Pteriomorphia</taxon>
        <taxon>Mytilida</taxon>
        <taxon>Mytiloidea</taxon>
        <taxon>Mytilidae</taxon>
        <taxon>Mytilinae</taxon>
        <taxon>Mytilus</taxon>
    </lineage>
</organism>
<dbReference type="Proteomes" id="UP000507470">
    <property type="component" value="Unassembled WGS sequence"/>
</dbReference>
<gene>
    <name evidence="2" type="ORF">MCOR_14547</name>
</gene>
<accession>A0A6J8B433</accession>
<feature type="chain" id="PRO_5027098503" evidence="1">
    <location>
        <begin position="17"/>
        <end position="157"/>
    </location>
</feature>
<dbReference type="AlphaFoldDB" id="A0A6J8B433"/>
<keyword evidence="3" id="KW-1185">Reference proteome</keyword>
<name>A0A6J8B433_MYTCO</name>
<feature type="signal peptide" evidence="1">
    <location>
        <begin position="1"/>
        <end position="16"/>
    </location>
</feature>
<keyword evidence="1" id="KW-0732">Signal</keyword>
<evidence type="ECO:0000256" key="1">
    <source>
        <dbReference type="SAM" id="SignalP"/>
    </source>
</evidence>
<proteinExistence type="predicted"/>
<sequence length="157" mass="18249">MKISVVLLFVFVVLEAHYYDRDKTPSCQFPCPWRGRTFDLWEFGKSKPSLYAKVSMDGRTIKWSFGKTTECYQILDGFLVLRLKGEDNWFCSKIIFNRTKRPTTFKIHSGSVGDFVGKRDAFKICEICPYPGKKFYTAVARGGSRSKLFNYRDRFCG</sequence>
<dbReference type="EMBL" id="CACVKT020002567">
    <property type="protein sequence ID" value="CAC5378336.1"/>
    <property type="molecule type" value="Genomic_DNA"/>
</dbReference>
<evidence type="ECO:0000313" key="2">
    <source>
        <dbReference type="EMBL" id="CAC5378336.1"/>
    </source>
</evidence>